<evidence type="ECO:0000313" key="10">
    <source>
        <dbReference type="Proteomes" id="UP000007519"/>
    </source>
</evidence>
<feature type="transmembrane region" description="Helical" evidence="8">
    <location>
        <begin position="314"/>
        <end position="331"/>
    </location>
</feature>
<dbReference type="AlphaFoldDB" id="H6KZL0"/>
<evidence type="ECO:0000256" key="3">
    <source>
        <dbReference type="ARBA" id="ARBA00022448"/>
    </source>
</evidence>
<feature type="transmembrane region" description="Helical" evidence="8">
    <location>
        <begin position="195"/>
        <end position="224"/>
    </location>
</feature>
<dbReference type="GO" id="GO:0005886">
    <property type="term" value="C:plasma membrane"/>
    <property type="evidence" value="ECO:0007669"/>
    <property type="project" value="UniProtKB-SubCell"/>
</dbReference>
<organism evidence="9 10">
    <name type="scientific">Saprospira grandis (strain Lewin)</name>
    <dbReference type="NCBI Taxonomy" id="984262"/>
    <lineage>
        <taxon>Bacteria</taxon>
        <taxon>Pseudomonadati</taxon>
        <taxon>Bacteroidota</taxon>
        <taxon>Saprospiria</taxon>
        <taxon>Saprospirales</taxon>
        <taxon>Saprospiraceae</taxon>
        <taxon>Saprospira</taxon>
    </lineage>
</organism>
<dbReference type="RefSeq" id="WP_015693385.1">
    <property type="nucleotide sequence ID" value="NC_016940.1"/>
</dbReference>
<feature type="transmembrane region" description="Helical" evidence="8">
    <location>
        <begin position="64"/>
        <end position="84"/>
    </location>
</feature>
<dbReference type="CDD" id="cd06550">
    <property type="entry name" value="TM_ABC_iron-siderophores_like"/>
    <property type="match status" value="1"/>
</dbReference>
<dbReference type="PANTHER" id="PTHR30472">
    <property type="entry name" value="FERRIC ENTEROBACTIN TRANSPORT SYSTEM PERMEASE PROTEIN"/>
    <property type="match status" value="1"/>
</dbReference>
<dbReference type="Pfam" id="PF01032">
    <property type="entry name" value="FecCD"/>
    <property type="match status" value="1"/>
</dbReference>
<keyword evidence="10" id="KW-1185">Reference proteome</keyword>
<keyword evidence="6 8" id="KW-1133">Transmembrane helix</keyword>
<protein>
    <submittedName>
        <fullName evidence="9">Transport system permease protein</fullName>
    </submittedName>
</protein>
<dbReference type="OrthoDB" id="9811721at2"/>
<dbReference type="InterPro" id="IPR037294">
    <property type="entry name" value="ABC_BtuC-like"/>
</dbReference>
<evidence type="ECO:0000256" key="2">
    <source>
        <dbReference type="ARBA" id="ARBA00007935"/>
    </source>
</evidence>
<proteinExistence type="inferred from homology"/>
<evidence type="ECO:0000256" key="5">
    <source>
        <dbReference type="ARBA" id="ARBA00022692"/>
    </source>
</evidence>
<accession>H6KZL0</accession>
<feature type="transmembrane region" description="Helical" evidence="8">
    <location>
        <begin position="151"/>
        <end position="175"/>
    </location>
</feature>
<dbReference type="KEGG" id="sgn:SGRA_3058"/>
<dbReference type="HOGENOM" id="CLU_013016_0_3_10"/>
<feature type="transmembrane region" description="Helical" evidence="8">
    <location>
        <begin position="96"/>
        <end position="115"/>
    </location>
</feature>
<dbReference type="SUPFAM" id="SSF81345">
    <property type="entry name" value="ABC transporter involved in vitamin B12 uptake, BtuC"/>
    <property type="match status" value="1"/>
</dbReference>
<comment type="subcellular location">
    <subcellularLocation>
        <location evidence="1">Cell membrane</location>
        <topology evidence="1">Multi-pass membrane protein</topology>
    </subcellularLocation>
</comment>
<sequence length="340" mass="36033">MNLAKEDLQWLLLGGLFSVLLLLGSATFGAYPLSAADLWALLSGQTQAGASYFLFWQIRLPRLLMAYAVGAALGLSGAGVQGLFQNPLAEPSLIGVQGGSMLAAAIYLVLIGPLLGSYSLWGLPLFAFLGAILACLGVYRMSTLNGRTYTASMLLAGVAITALCGAFTGLLTYFSDEAQLRDFTFWSLGSLAGSSWSNLLILLICLLPALFILLPMGPALNALLLGETEAQYMGWSSQKIKWKVLFAASLAVGASVALSGSIGFIGLLAPHLIRLWRGSNQRFLLPASAMLGGCLLLLADTFARCLLAPQELPLGVLTTLLGAPLFFYLVLQARGRHQLV</sequence>
<evidence type="ECO:0000256" key="1">
    <source>
        <dbReference type="ARBA" id="ARBA00004651"/>
    </source>
</evidence>
<keyword evidence="4" id="KW-1003">Cell membrane</keyword>
<dbReference type="Proteomes" id="UP000007519">
    <property type="component" value="Chromosome"/>
</dbReference>
<dbReference type="eggNOG" id="COG0609">
    <property type="taxonomic scope" value="Bacteria"/>
</dbReference>
<dbReference type="InterPro" id="IPR000522">
    <property type="entry name" value="ABC_transptr_permease_BtuC"/>
</dbReference>
<dbReference type="GO" id="GO:0033214">
    <property type="term" value="P:siderophore-iron import into cell"/>
    <property type="evidence" value="ECO:0007669"/>
    <property type="project" value="TreeGrafter"/>
</dbReference>
<evidence type="ECO:0000256" key="4">
    <source>
        <dbReference type="ARBA" id="ARBA00022475"/>
    </source>
</evidence>
<feature type="transmembrane region" description="Helical" evidence="8">
    <location>
        <begin position="244"/>
        <end position="269"/>
    </location>
</feature>
<evidence type="ECO:0000256" key="6">
    <source>
        <dbReference type="ARBA" id="ARBA00022989"/>
    </source>
</evidence>
<dbReference type="PANTHER" id="PTHR30472:SF25">
    <property type="entry name" value="ABC TRANSPORTER PERMEASE PROTEIN MJ0876-RELATED"/>
    <property type="match status" value="1"/>
</dbReference>
<name>H6KZL0_SAPGL</name>
<dbReference type="GO" id="GO:0022857">
    <property type="term" value="F:transmembrane transporter activity"/>
    <property type="evidence" value="ECO:0007669"/>
    <property type="project" value="InterPro"/>
</dbReference>
<evidence type="ECO:0000313" key="9">
    <source>
        <dbReference type="EMBL" id="AFC25786.1"/>
    </source>
</evidence>
<gene>
    <name evidence="9" type="ordered locus">SGRA_3058</name>
</gene>
<evidence type="ECO:0000256" key="7">
    <source>
        <dbReference type="ARBA" id="ARBA00023136"/>
    </source>
</evidence>
<keyword evidence="5 8" id="KW-0812">Transmembrane</keyword>
<feature type="transmembrane region" description="Helical" evidence="8">
    <location>
        <begin position="121"/>
        <end position="139"/>
    </location>
</feature>
<keyword evidence="3" id="KW-0813">Transport</keyword>
<dbReference type="STRING" id="984262.SGRA_3058"/>
<reference evidence="9 10" key="1">
    <citation type="journal article" date="2012" name="Stand. Genomic Sci.">
        <title>Complete genome sequencing and analysis of Saprospira grandis str. Lewin, a predatory marine bacterium.</title>
        <authorList>
            <person name="Saw J.H."/>
            <person name="Yuryev A."/>
            <person name="Kanbe M."/>
            <person name="Hou S."/>
            <person name="Young A.G."/>
            <person name="Aizawa S."/>
            <person name="Alam M."/>
        </authorList>
    </citation>
    <scope>NUCLEOTIDE SEQUENCE [LARGE SCALE GENOMIC DNA]</scope>
    <source>
        <strain evidence="9 10">Lewin</strain>
    </source>
</reference>
<comment type="similarity">
    <text evidence="2">Belongs to the binding-protein-dependent transport system permease family. FecCD subfamily.</text>
</comment>
<dbReference type="Gene3D" id="1.10.3470.10">
    <property type="entry name" value="ABC transporter involved in vitamin B12 uptake, BtuC"/>
    <property type="match status" value="1"/>
</dbReference>
<keyword evidence="7 8" id="KW-0472">Membrane</keyword>
<evidence type="ECO:0000256" key="8">
    <source>
        <dbReference type="SAM" id="Phobius"/>
    </source>
</evidence>
<dbReference type="FunFam" id="1.10.3470.10:FF:000001">
    <property type="entry name" value="Vitamin B12 ABC transporter permease BtuC"/>
    <property type="match status" value="1"/>
</dbReference>
<dbReference type="EMBL" id="CP002831">
    <property type="protein sequence ID" value="AFC25786.1"/>
    <property type="molecule type" value="Genomic_DNA"/>
</dbReference>